<dbReference type="AlphaFoldDB" id="A0A0R2MAT4"/>
<evidence type="ECO:0008006" key="4">
    <source>
        <dbReference type="Google" id="ProtNLM"/>
    </source>
</evidence>
<name>A0A0R2MAT4_9LACO</name>
<sequence length="131" mass="15152">MKKFKTALIVIIAMISFVTVSSLNSTTAQAATWHKGTPKVLRGKWRIKHVSTRVDRLKVTKKRVYLYSSGPFHLKNIKYKKTGAHSYKVRGYEYTYLHAKTTISFKKIKGHKIIKYKGNYPGASWTKYVPR</sequence>
<comment type="caution">
    <text evidence="2">The sequence shown here is derived from an EMBL/GenBank/DDBJ whole genome shotgun (WGS) entry which is preliminary data.</text>
</comment>
<dbReference type="PATRIC" id="fig|942150.3.peg.2550"/>
<dbReference type="EMBL" id="JQCL01000057">
    <property type="protein sequence ID" value="KRO10758.1"/>
    <property type="molecule type" value="Genomic_DNA"/>
</dbReference>
<dbReference type="RefSeq" id="WP_057706159.1">
    <property type="nucleotide sequence ID" value="NZ_JQCL01000057.1"/>
</dbReference>
<organism evidence="2 3">
    <name type="scientific">Lactiplantibacillus xiangfangensis</name>
    <dbReference type="NCBI Taxonomy" id="942150"/>
    <lineage>
        <taxon>Bacteria</taxon>
        <taxon>Bacillati</taxon>
        <taxon>Bacillota</taxon>
        <taxon>Bacilli</taxon>
        <taxon>Lactobacillales</taxon>
        <taxon>Lactobacillaceae</taxon>
        <taxon>Lactiplantibacillus</taxon>
    </lineage>
</organism>
<keyword evidence="1" id="KW-0732">Signal</keyword>
<dbReference type="OrthoDB" id="2292913at2"/>
<proteinExistence type="predicted"/>
<evidence type="ECO:0000313" key="3">
    <source>
        <dbReference type="Proteomes" id="UP000051783"/>
    </source>
</evidence>
<feature type="chain" id="PRO_5006420503" description="Extracellular protein" evidence="1">
    <location>
        <begin position="31"/>
        <end position="131"/>
    </location>
</feature>
<evidence type="ECO:0000313" key="2">
    <source>
        <dbReference type="EMBL" id="KRO10758.1"/>
    </source>
</evidence>
<protein>
    <recommendedName>
        <fullName evidence="4">Extracellular protein</fullName>
    </recommendedName>
</protein>
<evidence type="ECO:0000256" key="1">
    <source>
        <dbReference type="SAM" id="SignalP"/>
    </source>
</evidence>
<reference evidence="2 3" key="1">
    <citation type="journal article" date="2015" name="Genome Announc.">
        <title>Expanding the biotechnology potential of lactobacilli through comparative genomics of 213 strains and associated genera.</title>
        <authorList>
            <person name="Sun Z."/>
            <person name="Harris H.M."/>
            <person name="McCann A."/>
            <person name="Guo C."/>
            <person name="Argimon S."/>
            <person name="Zhang W."/>
            <person name="Yang X."/>
            <person name="Jeffery I.B."/>
            <person name="Cooney J.C."/>
            <person name="Kagawa T.F."/>
            <person name="Liu W."/>
            <person name="Song Y."/>
            <person name="Salvetti E."/>
            <person name="Wrobel A."/>
            <person name="Rasinkangas P."/>
            <person name="Parkhill J."/>
            <person name="Rea M.C."/>
            <person name="O'Sullivan O."/>
            <person name="Ritari J."/>
            <person name="Douillard F.P."/>
            <person name="Paul Ross R."/>
            <person name="Yang R."/>
            <person name="Briner A.E."/>
            <person name="Felis G.E."/>
            <person name="de Vos W.M."/>
            <person name="Barrangou R."/>
            <person name="Klaenhammer T.R."/>
            <person name="Caufield P.W."/>
            <person name="Cui Y."/>
            <person name="Zhang H."/>
            <person name="O'Toole P.W."/>
        </authorList>
    </citation>
    <scope>NUCLEOTIDE SEQUENCE [LARGE SCALE GENOMIC DNA]</scope>
    <source>
        <strain evidence="2 3">LMG 26013</strain>
    </source>
</reference>
<gene>
    <name evidence="2" type="ORF">IV64_GL002442</name>
</gene>
<accession>A0A0R2MAT4</accession>
<feature type="signal peptide" evidence="1">
    <location>
        <begin position="1"/>
        <end position="30"/>
    </location>
</feature>
<dbReference type="Proteomes" id="UP000051783">
    <property type="component" value="Unassembled WGS sequence"/>
</dbReference>
<keyword evidence="3" id="KW-1185">Reference proteome</keyword>